<proteinExistence type="predicted"/>
<keyword evidence="2" id="KW-0964">Secreted</keyword>
<dbReference type="GO" id="GO:0005615">
    <property type="term" value="C:extracellular space"/>
    <property type="evidence" value="ECO:0007669"/>
    <property type="project" value="TreeGrafter"/>
</dbReference>
<dbReference type="InterPro" id="IPR008983">
    <property type="entry name" value="Tumour_necrosis_fac-like_dom"/>
</dbReference>
<dbReference type="PANTHER" id="PTHR22923">
    <property type="entry name" value="CEREBELLIN-RELATED"/>
    <property type="match status" value="1"/>
</dbReference>
<accession>A0A6J8DJM7</accession>
<dbReference type="SMART" id="SM00110">
    <property type="entry name" value="C1Q"/>
    <property type="match status" value="1"/>
</dbReference>
<dbReference type="Pfam" id="PF00386">
    <property type="entry name" value="C1q"/>
    <property type="match status" value="1"/>
</dbReference>
<evidence type="ECO:0000256" key="2">
    <source>
        <dbReference type="ARBA" id="ARBA00022525"/>
    </source>
</evidence>
<dbReference type="PRINTS" id="PR00007">
    <property type="entry name" value="COMPLEMNTC1Q"/>
</dbReference>
<dbReference type="Gene3D" id="2.60.120.40">
    <property type="match status" value="1"/>
</dbReference>
<gene>
    <name evidence="5" type="ORF">MCOR_41197</name>
</gene>
<keyword evidence="3" id="KW-0732">Signal</keyword>
<feature type="domain" description="C1q" evidence="4">
    <location>
        <begin position="41"/>
        <end position="180"/>
    </location>
</feature>
<organism evidence="5 6">
    <name type="scientific">Mytilus coruscus</name>
    <name type="common">Sea mussel</name>
    <dbReference type="NCBI Taxonomy" id="42192"/>
    <lineage>
        <taxon>Eukaryota</taxon>
        <taxon>Metazoa</taxon>
        <taxon>Spiralia</taxon>
        <taxon>Lophotrochozoa</taxon>
        <taxon>Mollusca</taxon>
        <taxon>Bivalvia</taxon>
        <taxon>Autobranchia</taxon>
        <taxon>Pteriomorphia</taxon>
        <taxon>Mytilida</taxon>
        <taxon>Mytiloidea</taxon>
        <taxon>Mytilidae</taxon>
        <taxon>Mytilinae</taxon>
        <taxon>Mytilus</taxon>
    </lineage>
</organism>
<sequence length="180" mass="20179">MCATRQTFTKSIQNTTSSDEELMEKRLELLETKIASLENESKTQPVLFYAIVNSRSFTLNTDSTIVFETVVINEGYHYNKYDGVFLAPQDGIYMFSWTVSSVNANCIMTELVVEENVISSTGEKEVDNGVYSSASMTAICRMKKDEHAFVRTTGHTGSNYIYSQDNVQRTSFLGILIKAG</sequence>
<dbReference type="Proteomes" id="UP000507470">
    <property type="component" value="Unassembled WGS sequence"/>
</dbReference>
<name>A0A6J8DJM7_MYTCO</name>
<evidence type="ECO:0000313" key="5">
    <source>
        <dbReference type="EMBL" id="CAC5407751.1"/>
    </source>
</evidence>
<evidence type="ECO:0000259" key="4">
    <source>
        <dbReference type="PROSITE" id="PS50871"/>
    </source>
</evidence>
<dbReference type="EMBL" id="CACVKT020007423">
    <property type="protein sequence ID" value="CAC5407751.1"/>
    <property type="molecule type" value="Genomic_DNA"/>
</dbReference>
<dbReference type="InterPro" id="IPR050822">
    <property type="entry name" value="Cerebellin_Synaptic_Org"/>
</dbReference>
<evidence type="ECO:0000256" key="3">
    <source>
        <dbReference type="ARBA" id="ARBA00022729"/>
    </source>
</evidence>
<comment type="subcellular location">
    <subcellularLocation>
        <location evidence="1">Secreted</location>
    </subcellularLocation>
</comment>
<dbReference type="AlphaFoldDB" id="A0A6J8DJM7"/>
<dbReference type="PANTHER" id="PTHR22923:SF62">
    <property type="entry name" value="CVP18"/>
    <property type="match status" value="1"/>
</dbReference>
<evidence type="ECO:0000313" key="6">
    <source>
        <dbReference type="Proteomes" id="UP000507470"/>
    </source>
</evidence>
<keyword evidence="6" id="KW-1185">Reference proteome</keyword>
<protein>
    <recommendedName>
        <fullName evidence="4">C1q domain-containing protein</fullName>
    </recommendedName>
</protein>
<reference evidence="5 6" key="1">
    <citation type="submission" date="2020-06" db="EMBL/GenBank/DDBJ databases">
        <authorList>
            <person name="Li R."/>
            <person name="Bekaert M."/>
        </authorList>
    </citation>
    <scope>NUCLEOTIDE SEQUENCE [LARGE SCALE GENOMIC DNA]</scope>
    <source>
        <strain evidence="6">wild</strain>
    </source>
</reference>
<dbReference type="SUPFAM" id="SSF49842">
    <property type="entry name" value="TNF-like"/>
    <property type="match status" value="1"/>
</dbReference>
<dbReference type="OrthoDB" id="6152364at2759"/>
<evidence type="ECO:0000256" key="1">
    <source>
        <dbReference type="ARBA" id="ARBA00004613"/>
    </source>
</evidence>
<dbReference type="InterPro" id="IPR001073">
    <property type="entry name" value="C1q_dom"/>
</dbReference>
<dbReference type="PROSITE" id="PS50871">
    <property type="entry name" value="C1Q"/>
    <property type="match status" value="1"/>
</dbReference>